<sequence length="72" mass="8182">MFGKIIVEMLSLQLKSQLQNENTQEERPCILFFRGEYGSKFMTSITPNFVLYIKQPICRGYEGVGTTNCAAP</sequence>
<dbReference type="AlphaFoldDB" id="A0A0A9HS66"/>
<organism evidence="1">
    <name type="scientific">Arundo donax</name>
    <name type="common">Giant reed</name>
    <name type="synonym">Donax arundinaceus</name>
    <dbReference type="NCBI Taxonomy" id="35708"/>
    <lineage>
        <taxon>Eukaryota</taxon>
        <taxon>Viridiplantae</taxon>
        <taxon>Streptophyta</taxon>
        <taxon>Embryophyta</taxon>
        <taxon>Tracheophyta</taxon>
        <taxon>Spermatophyta</taxon>
        <taxon>Magnoliopsida</taxon>
        <taxon>Liliopsida</taxon>
        <taxon>Poales</taxon>
        <taxon>Poaceae</taxon>
        <taxon>PACMAD clade</taxon>
        <taxon>Arundinoideae</taxon>
        <taxon>Arundineae</taxon>
        <taxon>Arundo</taxon>
    </lineage>
</organism>
<reference evidence="1" key="2">
    <citation type="journal article" date="2015" name="Data Brief">
        <title>Shoot transcriptome of the giant reed, Arundo donax.</title>
        <authorList>
            <person name="Barrero R.A."/>
            <person name="Guerrero F.D."/>
            <person name="Moolhuijzen P."/>
            <person name="Goolsby J.A."/>
            <person name="Tidwell J."/>
            <person name="Bellgard S.E."/>
            <person name="Bellgard M.I."/>
        </authorList>
    </citation>
    <scope>NUCLEOTIDE SEQUENCE</scope>
    <source>
        <tissue evidence="1">Shoot tissue taken approximately 20 cm above the soil surface</tissue>
    </source>
</reference>
<proteinExistence type="predicted"/>
<name>A0A0A9HS66_ARUDO</name>
<reference evidence="1" key="1">
    <citation type="submission" date="2014-09" db="EMBL/GenBank/DDBJ databases">
        <authorList>
            <person name="Magalhaes I.L.F."/>
            <person name="Oliveira U."/>
            <person name="Santos F.R."/>
            <person name="Vidigal T.H.D.A."/>
            <person name="Brescovit A.D."/>
            <person name="Santos A.J."/>
        </authorList>
    </citation>
    <scope>NUCLEOTIDE SEQUENCE</scope>
    <source>
        <tissue evidence="1">Shoot tissue taken approximately 20 cm above the soil surface</tissue>
    </source>
</reference>
<evidence type="ECO:0000313" key="1">
    <source>
        <dbReference type="EMBL" id="JAE37731.1"/>
    </source>
</evidence>
<dbReference type="EMBL" id="GBRH01160165">
    <property type="protein sequence ID" value="JAE37731.1"/>
    <property type="molecule type" value="Transcribed_RNA"/>
</dbReference>
<accession>A0A0A9HS66</accession>
<protein>
    <submittedName>
        <fullName evidence="1">Uncharacterized protein</fullName>
    </submittedName>
</protein>